<evidence type="ECO:0000313" key="2">
    <source>
        <dbReference type="Proteomes" id="UP001212997"/>
    </source>
</evidence>
<keyword evidence="2" id="KW-1185">Reference proteome</keyword>
<dbReference type="AlphaFoldDB" id="A0AAD5VC82"/>
<dbReference type="Proteomes" id="UP001212997">
    <property type="component" value="Unassembled WGS sequence"/>
</dbReference>
<accession>A0AAD5VC82</accession>
<protein>
    <submittedName>
        <fullName evidence="1">Uncharacterized protein</fullName>
    </submittedName>
</protein>
<reference evidence="1" key="1">
    <citation type="submission" date="2022-07" db="EMBL/GenBank/DDBJ databases">
        <title>Genome Sequence of Physisporinus lineatus.</title>
        <authorList>
            <person name="Buettner E."/>
        </authorList>
    </citation>
    <scope>NUCLEOTIDE SEQUENCE</scope>
    <source>
        <strain evidence="1">VT162</strain>
    </source>
</reference>
<evidence type="ECO:0000313" key="1">
    <source>
        <dbReference type="EMBL" id="KAJ3488144.1"/>
    </source>
</evidence>
<dbReference type="EMBL" id="JANAWD010000073">
    <property type="protein sequence ID" value="KAJ3488144.1"/>
    <property type="molecule type" value="Genomic_DNA"/>
</dbReference>
<sequence>MIKNPRLSSFRPHFYANMGQPHPAVVLAASRRLPQSAKRRARTPYLTHFYHGMYDLEMPQTRKAALRRTIPSFDSAGTMTDLEHLKGPDPNVVYDLVPTFSKVPLDLIREALFPVRTRKANSGAPPLYPGPIKSFMAEPPLAVIPKEMEVIQHDWALTFTSTHYLAIYTQNRFDELDRTRNAPRISWSYRWRRLVEIYPIKAVVLALWCNYLPPIPPSRPIPKISRVQEPDEERDLPLLWGVTLPVLPLSLPYPEVFLPMYELFHTSDYLRFHKDISGIEFMKPPPNANWSFSRKTVQHAANIANVCRDRSVIYEYRQKIWATYQNALKLGVSEPKFWEMVRMTWEGNFKAITLMDKKRNMEIEQKKDCRDMFWITQDLPSSPVGFICHMVHLPEHPPARVKPVAPCSASGSGSQLVGVDDMEL</sequence>
<comment type="caution">
    <text evidence="1">The sequence shown here is derived from an EMBL/GenBank/DDBJ whole genome shotgun (WGS) entry which is preliminary data.</text>
</comment>
<organism evidence="1 2">
    <name type="scientific">Meripilus lineatus</name>
    <dbReference type="NCBI Taxonomy" id="2056292"/>
    <lineage>
        <taxon>Eukaryota</taxon>
        <taxon>Fungi</taxon>
        <taxon>Dikarya</taxon>
        <taxon>Basidiomycota</taxon>
        <taxon>Agaricomycotina</taxon>
        <taxon>Agaricomycetes</taxon>
        <taxon>Polyporales</taxon>
        <taxon>Meripilaceae</taxon>
        <taxon>Meripilus</taxon>
    </lineage>
</organism>
<proteinExistence type="predicted"/>
<gene>
    <name evidence="1" type="ORF">NLI96_g3055</name>
</gene>
<name>A0AAD5VC82_9APHY</name>